<evidence type="ECO:0000259" key="1">
    <source>
        <dbReference type="Pfam" id="PF23524"/>
    </source>
</evidence>
<accession>A0A6S7HD84</accession>
<sequence>MDEFNLQQLSIIIVLRNCSAEYTSQFLKRIKQNYGRLLQLKVLKLITPGLQHITTGLKSKYWEYLTSYSTNYVNKAKSLVTDMAFLWKYSLKESHYFIQFTDHIIVEGNIISRLLGYVKTLTGTWLWADNVKGILSARFYQTKAFPAMIEYIDLLGNQMPVNSILNFYRQFRFSHHVNNISPPLPLRENYYFTADNPPAKLTTSLTYGGGYSLQDIYNIKRGYFWAMIPQKGDYIIIKLKDAVMINRILIETGSHLDEDIIPGGTLSVAFHQEALSTANADCYSSNYTKLADFTAPTVNLYLTKTIVKCIKVVITPIPFKDLQFWVIFKTIAIYT</sequence>
<dbReference type="Proteomes" id="UP001152795">
    <property type="component" value="Unassembled WGS sequence"/>
</dbReference>
<dbReference type="GO" id="GO:0008375">
    <property type="term" value="F:acetylglucosaminyltransferase activity"/>
    <property type="evidence" value="ECO:0007669"/>
    <property type="project" value="TreeGrafter"/>
</dbReference>
<dbReference type="PANTHER" id="PTHR12062:SF33">
    <property type="entry name" value="ALPHA-1,6-MANNOSYL-GLYCOPROTEIN 4-BETA-N-ACETYLGLUCOSAMINYLTRANSFERASE-LIKE"/>
    <property type="match status" value="1"/>
</dbReference>
<dbReference type="GO" id="GO:0006487">
    <property type="term" value="P:protein N-linked glycosylation"/>
    <property type="evidence" value="ECO:0007669"/>
    <property type="project" value="TreeGrafter"/>
</dbReference>
<gene>
    <name evidence="2" type="ORF">PACLA_8A011886</name>
</gene>
<dbReference type="InterPro" id="IPR056576">
    <property type="entry name" value="MGAT4_A/B/C_C"/>
</dbReference>
<dbReference type="InterPro" id="IPR006759">
    <property type="entry name" value="Glyco_transf_54"/>
</dbReference>
<reference evidence="2" key="1">
    <citation type="submission" date="2020-04" db="EMBL/GenBank/DDBJ databases">
        <authorList>
            <person name="Alioto T."/>
            <person name="Alioto T."/>
            <person name="Gomez Garrido J."/>
        </authorList>
    </citation>
    <scope>NUCLEOTIDE SEQUENCE</scope>
    <source>
        <strain evidence="2">A484AB</strain>
    </source>
</reference>
<evidence type="ECO:0000313" key="2">
    <source>
        <dbReference type="EMBL" id="CAB4002219.1"/>
    </source>
</evidence>
<keyword evidence="3" id="KW-1185">Reference proteome</keyword>
<proteinExistence type="predicted"/>
<dbReference type="Pfam" id="PF23524">
    <property type="entry name" value="MGAT4A_C"/>
    <property type="match status" value="1"/>
</dbReference>
<evidence type="ECO:0000313" key="3">
    <source>
        <dbReference type="Proteomes" id="UP001152795"/>
    </source>
</evidence>
<feature type="domain" description="MGAT4 A/B/C C-terminal" evidence="1">
    <location>
        <begin position="199"/>
        <end position="328"/>
    </location>
</feature>
<dbReference type="AlphaFoldDB" id="A0A6S7HD84"/>
<dbReference type="EMBL" id="CACRXK020004292">
    <property type="protein sequence ID" value="CAB4002219.1"/>
    <property type="molecule type" value="Genomic_DNA"/>
</dbReference>
<protein>
    <submittedName>
        <fullName evidence="2">Alpha-1,3-mannosyl-glyco 4-beta-N-acetylglucosaminyltransferase C</fullName>
    </submittedName>
</protein>
<dbReference type="PANTHER" id="PTHR12062">
    <property type="entry name" value="N-ACETYLGLUCOSAMINYLTRANSFERASE VI"/>
    <property type="match status" value="1"/>
</dbReference>
<organism evidence="2 3">
    <name type="scientific">Paramuricea clavata</name>
    <name type="common">Red gorgonian</name>
    <name type="synonym">Violescent sea-whip</name>
    <dbReference type="NCBI Taxonomy" id="317549"/>
    <lineage>
        <taxon>Eukaryota</taxon>
        <taxon>Metazoa</taxon>
        <taxon>Cnidaria</taxon>
        <taxon>Anthozoa</taxon>
        <taxon>Octocorallia</taxon>
        <taxon>Malacalcyonacea</taxon>
        <taxon>Plexauridae</taxon>
        <taxon>Paramuricea</taxon>
    </lineage>
</organism>
<comment type="caution">
    <text evidence="2">The sequence shown here is derived from an EMBL/GenBank/DDBJ whole genome shotgun (WGS) entry which is preliminary data.</text>
</comment>
<name>A0A6S7HD84_PARCT</name>